<sequence length="482" mass="56425">MNYPYLQCLKPAKIYNQYTHEHQLVLCGKCVACMNKRASRNKRLCELEEMGSYKYSYFITLTYKPECLPMYELVPASVENLYGVIDRNPRSETKGQFITDNTIYISKHEFYVLNKYVQSGKEPLPKNHFGYLYYRDVQLFNKLLRKRILQEYGEQIRYFVVGEYGPKSFRPHWHILYFTKSPLPAAFCERYLLPLWKNGGVDADRTKGGAANYAASYINSAFALPSVYKTLKISPAARHSIKLGYEIIQKQTLSKIAQSVSDATTRKLDTSTNLSVSGVVKRFPFDITYKSSIYPKPFRFESVKSDKSLLCYLRAYTHYSECFRDFAPTSVKQLTTLLYDYFRYGNLTNYDLALYALLDFSPKDSLVDFDEKVFFRLYRFMLYSKLFVSRLRDDPNYLDKLLSFYDKTDYTNLVSQYETQQEYFLNHPCTDEALSAFYVTTFDQKKLEIVSIYSTFLTMHQSVHEAKLSRKRFNDASGVLKS</sequence>
<protein>
    <submittedName>
        <fullName evidence="2">Replication initiator protein</fullName>
    </submittedName>
</protein>
<dbReference type="EMBL" id="PP511703">
    <property type="protein sequence ID" value="XCD06705.1"/>
    <property type="molecule type" value="Genomic_DNA"/>
</dbReference>
<accession>A0AAU8B3U2</accession>
<reference evidence="2" key="1">
    <citation type="submission" date="2024-03" db="EMBL/GenBank/DDBJ databases">
        <title>Diverse circular DNA viruses in blood, oral, and fecal samples of captive lemurs.</title>
        <authorList>
            <person name="Paietta E.N."/>
            <person name="Kraberger S."/>
            <person name="Lund M.C."/>
            <person name="Custer J.M."/>
            <person name="Vargas K.M."/>
            <person name="Ehmke E.E."/>
            <person name="Yoder A.D."/>
            <person name="Varsani A."/>
        </authorList>
    </citation>
    <scope>NUCLEOTIDE SEQUENCE</scope>
    <source>
        <strain evidence="2">Duke_25SS_72</strain>
    </source>
</reference>
<proteinExistence type="predicted"/>
<evidence type="ECO:0000259" key="1">
    <source>
        <dbReference type="Pfam" id="PF23343"/>
    </source>
</evidence>
<name>A0AAU8B3U2_9VIRU</name>
<organism evidence="2">
    <name type="scientific">Dulem virus 227</name>
    <dbReference type="NCBI Taxonomy" id="3145704"/>
    <lineage>
        <taxon>Viruses</taxon>
        <taxon>Monodnaviria</taxon>
        <taxon>Sangervirae</taxon>
        <taxon>Phixviricota</taxon>
        <taxon>Malgrandaviricetes</taxon>
        <taxon>Petitvirales</taxon>
        <taxon>Microviridae</taxon>
        <taxon>Microvirus</taxon>
    </lineage>
</organism>
<dbReference type="Pfam" id="PF23343">
    <property type="entry name" value="REP_ORF2-G2P"/>
    <property type="match status" value="1"/>
</dbReference>
<dbReference type="InterPro" id="IPR056906">
    <property type="entry name" value="ORF2/G2P_dom"/>
</dbReference>
<feature type="domain" description="Replication-associated protein ORF2/G2P" evidence="1">
    <location>
        <begin position="134"/>
        <end position="219"/>
    </location>
</feature>
<evidence type="ECO:0000313" key="2">
    <source>
        <dbReference type="EMBL" id="XCD06705.1"/>
    </source>
</evidence>